<dbReference type="Pfam" id="PF01730">
    <property type="entry name" value="UreF"/>
    <property type="match status" value="1"/>
</dbReference>
<accession>A0A927MA37</accession>
<evidence type="ECO:0000256" key="2">
    <source>
        <dbReference type="ARBA" id="ARBA00023186"/>
    </source>
</evidence>
<evidence type="ECO:0000313" key="5">
    <source>
        <dbReference type="Proteomes" id="UP000649753"/>
    </source>
</evidence>
<dbReference type="RefSeq" id="WP_192768836.1">
    <property type="nucleotide sequence ID" value="NZ_JADBEB010000001.1"/>
</dbReference>
<keyword evidence="3" id="KW-0963">Cytoplasm</keyword>
<keyword evidence="2 3" id="KW-0143">Chaperone</keyword>
<keyword evidence="5" id="KW-1185">Reference proteome</keyword>
<dbReference type="EMBL" id="JADBEB010000001">
    <property type="protein sequence ID" value="MBE1489351.1"/>
    <property type="molecule type" value="Genomic_DNA"/>
</dbReference>
<organism evidence="4 5">
    <name type="scientific">Plantactinospora soyae</name>
    <dbReference type="NCBI Taxonomy" id="1544732"/>
    <lineage>
        <taxon>Bacteria</taxon>
        <taxon>Bacillati</taxon>
        <taxon>Actinomycetota</taxon>
        <taxon>Actinomycetes</taxon>
        <taxon>Micromonosporales</taxon>
        <taxon>Micromonosporaceae</taxon>
        <taxon>Plantactinospora</taxon>
    </lineage>
</organism>
<comment type="similarity">
    <text evidence="3">Belongs to the UreF family.</text>
</comment>
<dbReference type="Proteomes" id="UP000649753">
    <property type="component" value="Unassembled WGS sequence"/>
</dbReference>
<reference evidence="4" key="1">
    <citation type="submission" date="2020-10" db="EMBL/GenBank/DDBJ databases">
        <title>Sequencing the genomes of 1000 actinobacteria strains.</title>
        <authorList>
            <person name="Klenk H.-P."/>
        </authorList>
    </citation>
    <scope>NUCLEOTIDE SEQUENCE</scope>
    <source>
        <strain evidence="4">DSM 46832</strain>
    </source>
</reference>
<comment type="subunit">
    <text evidence="3">UreD, UreF and UreG form a complex that acts as a GTP-hydrolysis-dependent molecular chaperone, activating the urease apoprotein by helping to assemble the nickel containing metallocenter of UreC. The UreE protein probably delivers the nickel.</text>
</comment>
<proteinExistence type="inferred from homology"/>
<dbReference type="PIRSF" id="PIRSF009467">
    <property type="entry name" value="Ureas_acces_UreF"/>
    <property type="match status" value="1"/>
</dbReference>
<dbReference type="GO" id="GO:0016151">
    <property type="term" value="F:nickel cation binding"/>
    <property type="evidence" value="ECO:0007669"/>
    <property type="project" value="UniProtKB-UniRule"/>
</dbReference>
<gene>
    <name evidence="3" type="primary">ureF</name>
    <name evidence="4" type="ORF">H4W31_004989</name>
</gene>
<dbReference type="PANTHER" id="PTHR33620:SF1">
    <property type="entry name" value="UREASE ACCESSORY PROTEIN F"/>
    <property type="match status" value="1"/>
</dbReference>
<name>A0A927MA37_9ACTN</name>
<evidence type="ECO:0000256" key="3">
    <source>
        <dbReference type="HAMAP-Rule" id="MF_01385"/>
    </source>
</evidence>
<comment type="function">
    <text evidence="3">Required for maturation of urease via the functional incorporation of the urease nickel metallocenter.</text>
</comment>
<dbReference type="Gene3D" id="1.10.4190.10">
    <property type="entry name" value="Urease accessory protein UreF"/>
    <property type="match status" value="1"/>
</dbReference>
<comment type="subcellular location">
    <subcellularLocation>
        <location evidence="3">Cytoplasm</location>
    </subcellularLocation>
</comment>
<evidence type="ECO:0000313" key="4">
    <source>
        <dbReference type="EMBL" id="MBE1489351.1"/>
    </source>
</evidence>
<protein>
    <recommendedName>
        <fullName evidence="3">Urease accessory protein UreF</fullName>
    </recommendedName>
</protein>
<evidence type="ECO:0000256" key="1">
    <source>
        <dbReference type="ARBA" id="ARBA00022988"/>
    </source>
</evidence>
<dbReference type="HAMAP" id="MF_01385">
    <property type="entry name" value="UreF"/>
    <property type="match status" value="1"/>
</dbReference>
<comment type="caution">
    <text evidence="4">The sequence shown here is derived from an EMBL/GenBank/DDBJ whole genome shotgun (WGS) entry which is preliminary data.</text>
</comment>
<dbReference type="AlphaFoldDB" id="A0A927MA37"/>
<keyword evidence="1 3" id="KW-0996">Nickel insertion</keyword>
<dbReference type="InterPro" id="IPR002639">
    <property type="entry name" value="UreF"/>
</dbReference>
<sequence>MTPTRPTIPATLKLLQFGDSLFPVGAFTFSGGLETAVQQGVVRDRATLEEFTRTVSHLAATGDGVALLAGHRGAVAGDLDLIRRADEAVHLRKLSEEARTMTVRMGRKLAEAATHILGDSMLDKRFRDAAADPVPVTYPVAFGALFAGLGLSEEDAFAAHQYGVAVMVLSAAIRLMRVDHLDTQAILYAVNATAAEEYRRAAGAGLDDMATFGPVIDVLAATHVHAHVRMFMN</sequence>
<dbReference type="PANTHER" id="PTHR33620">
    <property type="entry name" value="UREASE ACCESSORY PROTEIN F"/>
    <property type="match status" value="1"/>
</dbReference>
<dbReference type="GO" id="GO:0005737">
    <property type="term" value="C:cytoplasm"/>
    <property type="evidence" value="ECO:0007669"/>
    <property type="project" value="UniProtKB-SubCell"/>
</dbReference>
<dbReference type="InterPro" id="IPR038277">
    <property type="entry name" value="UreF_sf"/>
</dbReference>